<gene>
    <name evidence="2" type="primary">6036513</name>
    <name evidence="1" type="ORF">CpipJ_CPIJ005077</name>
</gene>
<dbReference type="InParanoid" id="B0WCX4"/>
<name>B0WCX4_CULQU</name>
<keyword evidence="3" id="KW-1185">Reference proteome</keyword>
<dbReference type="AlphaFoldDB" id="B0WCX4"/>
<sequence>FREDCFFLCVSFICDNWRSFCGACRVCKIDDSLSSVSVSFFVRSTAVFNTDNRCVSRWCVAHRFELRGKWCLRALKAKESEIRRRKLYVVQECGNKKIVLISGRSSRGNQARNH</sequence>
<evidence type="ECO:0000313" key="2">
    <source>
        <dbReference type="EnsemblMetazoa" id="CPIJ005077-PA"/>
    </source>
</evidence>
<dbReference type="Proteomes" id="UP000002320">
    <property type="component" value="Unassembled WGS sequence"/>
</dbReference>
<protein>
    <submittedName>
        <fullName evidence="1 2">Uncharacterized protein</fullName>
    </submittedName>
</protein>
<dbReference type="HOGENOM" id="CLU_2127210_0_0_1"/>
<reference evidence="2" key="2">
    <citation type="submission" date="2021-02" db="UniProtKB">
        <authorList>
            <consortium name="EnsemblMetazoa"/>
        </authorList>
    </citation>
    <scope>IDENTIFICATION</scope>
    <source>
        <strain evidence="2">JHB</strain>
    </source>
</reference>
<dbReference type="KEGG" id="cqu:CpipJ_CPIJ005077"/>
<organism>
    <name type="scientific">Culex quinquefasciatus</name>
    <name type="common">Southern house mosquito</name>
    <name type="synonym">Culex pungens</name>
    <dbReference type="NCBI Taxonomy" id="7176"/>
    <lineage>
        <taxon>Eukaryota</taxon>
        <taxon>Metazoa</taxon>
        <taxon>Ecdysozoa</taxon>
        <taxon>Arthropoda</taxon>
        <taxon>Hexapoda</taxon>
        <taxon>Insecta</taxon>
        <taxon>Pterygota</taxon>
        <taxon>Neoptera</taxon>
        <taxon>Endopterygota</taxon>
        <taxon>Diptera</taxon>
        <taxon>Nematocera</taxon>
        <taxon>Culicoidea</taxon>
        <taxon>Culicidae</taxon>
        <taxon>Culicinae</taxon>
        <taxon>Culicini</taxon>
        <taxon>Culex</taxon>
        <taxon>Culex</taxon>
    </lineage>
</organism>
<evidence type="ECO:0000313" key="3">
    <source>
        <dbReference type="Proteomes" id="UP000002320"/>
    </source>
</evidence>
<evidence type="ECO:0000313" key="1">
    <source>
        <dbReference type="EMBL" id="EDS43934.1"/>
    </source>
</evidence>
<dbReference type="EMBL" id="DS231891">
    <property type="protein sequence ID" value="EDS43934.1"/>
    <property type="molecule type" value="Genomic_DNA"/>
</dbReference>
<proteinExistence type="predicted"/>
<reference evidence="1" key="1">
    <citation type="submission" date="2007-03" db="EMBL/GenBank/DDBJ databases">
        <title>Annotation of Culex pipiens quinquefasciatus.</title>
        <authorList>
            <consortium name="The Broad Institute Genome Sequencing Platform"/>
            <person name="Atkinson P.W."/>
            <person name="Hemingway J."/>
            <person name="Christensen B.M."/>
            <person name="Higgs S."/>
            <person name="Kodira C."/>
            <person name="Hannick L."/>
            <person name="Megy K."/>
            <person name="O'Leary S."/>
            <person name="Pearson M."/>
            <person name="Haas B.J."/>
            <person name="Mauceli E."/>
            <person name="Wortman J.R."/>
            <person name="Lee N.H."/>
            <person name="Guigo R."/>
            <person name="Stanke M."/>
            <person name="Alvarado L."/>
            <person name="Amedeo P."/>
            <person name="Antoine C.H."/>
            <person name="Arensburger P."/>
            <person name="Bidwell S.L."/>
            <person name="Crawford M."/>
            <person name="Camaro F."/>
            <person name="Devon K."/>
            <person name="Engels R."/>
            <person name="Hammond M."/>
            <person name="Howarth C."/>
            <person name="Koehrsen M."/>
            <person name="Lawson D."/>
            <person name="Montgomery P."/>
            <person name="Nene V."/>
            <person name="Nusbaum C."/>
            <person name="Puiu D."/>
            <person name="Romero-Severson J."/>
            <person name="Severson D.W."/>
            <person name="Shumway M."/>
            <person name="Sisk P."/>
            <person name="Stolte C."/>
            <person name="Zeng Q."/>
            <person name="Eisenstadt E."/>
            <person name="Fraser-Liggett C."/>
            <person name="Strausberg R."/>
            <person name="Galagan J."/>
            <person name="Birren B."/>
            <person name="Collins F.H."/>
        </authorList>
    </citation>
    <scope>NUCLEOTIDE SEQUENCE [LARGE SCALE GENOMIC DNA]</scope>
    <source>
        <strain evidence="1">JHB</strain>
    </source>
</reference>
<feature type="non-terminal residue" evidence="1">
    <location>
        <position position="1"/>
    </location>
</feature>
<accession>B0WCX4</accession>
<dbReference type="EnsemblMetazoa" id="CPIJ005077-RA">
    <property type="protein sequence ID" value="CPIJ005077-PA"/>
    <property type="gene ID" value="CPIJ005077"/>
</dbReference>
<dbReference type="VEuPathDB" id="VectorBase:CPIJ005077"/>